<dbReference type="PANTHER" id="PTHR18763">
    <property type="entry name" value="WD-REPEAT PROTEIN 18"/>
    <property type="match status" value="1"/>
</dbReference>
<accession>A0AAV8UAF6</accession>
<dbReference type="Pfam" id="PF00400">
    <property type="entry name" value="WD40"/>
    <property type="match status" value="3"/>
</dbReference>
<dbReference type="SMART" id="SM00320">
    <property type="entry name" value="WD40"/>
    <property type="match status" value="3"/>
</dbReference>
<evidence type="ECO:0000256" key="1">
    <source>
        <dbReference type="ARBA" id="ARBA00022574"/>
    </source>
</evidence>
<evidence type="ECO:0000313" key="5">
    <source>
        <dbReference type="Proteomes" id="UP001159364"/>
    </source>
</evidence>
<dbReference type="GO" id="GO:0006364">
    <property type="term" value="P:rRNA processing"/>
    <property type="evidence" value="ECO:0007669"/>
    <property type="project" value="TreeGrafter"/>
</dbReference>
<dbReference type="PROSITE" id="PS00678">
    <property type="entry name" value="WD_REPEATS_1"/>
    <property type="match status" value="1"/>
</dbReference>
<dbReference type="InterPro" id="IPR001680">
    <property type="entry name" value="WD40_rpt"/>
</dbReference>
<dbReference type="InterPro" id="IPR045227">
    <property type="entry name" value="WDR18/Ipi3/RID3"/>
</dbReference>
<evidence type="ECO:0000256" key="2">
    <source>
        <dbReference type="ARBA" id="ARBA00022737"/>
    </source>
</evidence>
<dbReference type="AlphaFoldDB" id="A0AAV8UAF6"/>
<evidence type="ECO:0000313" key="4">
    <source>
        <dbReference type="EMBL" id="KAJ8899403.1"/>
    </source>
</evidence>
<sequence length="414" mass="43838">MACSSHEIVLTSSPNGPITVYDTISGTTVARFIGSRSPRHGLALVGKAYIAASHFSSNTASGSIHLYKWWSTTAFHHLPVPEPVAPLAATVDGLFLFAGGLSGHVHAFSIPSGNILRSFPAHSKPVSCIIIRSDWSLLISGGDDGTIAVAPMLQLLDASRVDSSSKLMLQRFVAHGGPVTAITSCTGLCHATIISSSTDNTCKVWSLSKGTILRTIIFPCTISGIVLDSIEKEFYAAGSNGVVYKGCLRVGIRKGLKHGGDLMALAESHNGAVVSLLMVNGGKNLMSAAEDGNIYLWEVEKGKVINVLGNSMDSISATVLGSGFGDSAGVTSHMDEREGGCLEHFRKGVHDTKEIGDVLTGAEMDKSKTIDLLESAIGVYERLLELILEEVNGGNSRICEKKTDDDQLMPKEKV</sequence>
<comment type="caution">
    <text evidence="4">The sequence shown here is derived from an EMBL/GenBank/DDBJ whole genome shotgun (WGS) entry which is preliminary data.</text>
</comment>
<evidence type="ECO:0008006" key="6">
    <source>
        <dbReference type="Google" id="ProtNLM"/>
    </source>
</evidence>
<feature type="repeat" description="WD" evidence="3">
    <location>
        <begin position="172"/>
        <end position="215"/>
    </location>
</feature>
<keyword evidence="2" id="KW-0677">Repeat</keyword>
<dbReference type="Gene3D" id="2.130.10.10">
    <property type="entry name" value="YVTN repeat-like/Quinoprotein amine dehydrogenase"/>
    <property type="match status" value="2"/>
</dbReference>
<dbReference type="EMBL" id="JAIWQS010000008">
    <property type="protein sequence ID" value="KAJ8899403.1"/>
    <property type="molecule type" value="Genomic_DNA"/>
</dbReference>
<dbReference type="InterPro" id="IPR015943">
    <property type="entry name" value="WD40/YVTN_repeat-like_dom_sf"/>
</dbReference>
<dbReference type="SUPFAM" id="SSF50998">
    <property type="entry name" value="Quinoprotein alcohol dehydrogenase-like"/>
    <property type="match status" value="1"/>
</dbReference>
<proteinExistence type="predicted"/>
<reference evidence="4 5" key="1">
    <citation type="submission" date="2021-09" db="EMBL/GenBank/DDBJ databases">
        <title>Genomic insights and catalytic innovation underlie evolution of tropane alkaloids biosynthesis.</title>
        <authorList>
            <person name="Wang Y.-J."/>
            <person name="Tian T."/>
            <person name="Huang J.-P."/>
            <person name="Huang S.-X."/>
        </authorList>
    </citation>
    <scope>NUCLEOTIDE SEQUENCE [LARGE SCALE GENOMIC DNA]</scope>
    <source>
        <strain evidence="4">KIB-2018</strain>
        <tissue evidence="4">Leaf</tissue>
    </source>
</reference>
<dbReference type="Proteomes" id="UP001159364">
    <property type="component" value="Linkage Group LG08"/>
</dbReference>
<dbReference type="PROSITE" id="PS50294">
    <property type="entry name" value="WD_REPEATS_REGION"/>
    <property type="match status" value="1"/>
</dbReference>
<feature type="repeat" description="WD" evidence="3">
    <location>
        <begin position="266"/>
        <end position="307"/>
    </location>
</feature>
<dbReference type="InterPro" id="IPR019775">
    <property type="entry name" value="WD40_repeat_CS"/>
</dbReference>
<dbReference type="InterPro" id="IPR011047">
    <property type="entry name" value="Quinoprotein_ADH-like_sf"/>
</dbReference>
<dbReference type="PROSITE" id="PS50082">
    <property type="entry name" value="WD_REPEATS_2"/>
    <property type="match status" value="2"/>
</dbReference>
<keyword evidence="5" id="KW-1185">Reference proteome</keyword>
<dbReference type="GO" id="GO:0006261">
    <property type="term" value="P:DNA-templated DNA replication"/>
    <property type="evidence" value="ECO:0007669"/>
    <property type="project" value="TreeGrafter"/>
</dbReference>
<keyword evidence="1 3" id="KW-0853">WD repeat</keyword>
<dbReference type="GO" id="GO:0120330">
    <property type="term" value="C:rixosome complex"/>
    <property type="evidence" value="ECO:0007669"/>
    <property type="project" value="TreeGrafter"/>
</dbReference>
<gene>
    <name evidence="4" type="ORF">K2173_018377</name>
</gene>
<name>A0AAV8UAF6_9ROSI</name>
<protein>
    <recommendedName>
        <fullName evidence="6">Protein ROOT INITIATION DEFECTIVE 3-like</fullName>
    </recommendedName>
</protein>
<evidence type="ECO:0000256" key="3">
    <source>
        <dbReference type="PROSITE-ProRule" id="PRU00221"/>
    </source>
</evidence>
<organism evidence="4 5">
    <name type="scientific">Erythroxylum novogranatense</name>
    <dbReference type="NCBI Taxonomy" id="1862640"/>
    <lineage>
        <taxon>Eukaryota</taxon>
        <taxon>Viridiplantae</taxon>
        <taxon>Streptophyta</taxon>
        <taxon>Embryophyta</taxon>
        <taxon>Tracheophyta</taxon>
        <taxon>Spermatophyta</taxon>
        <taxon>Magnoliopsida</taxon>
        <taxon>eudicotyledons</taxon>
        <taxon>Gunneridae</taxon>
        <taxon>Pentapetalae</taxon>
        <taxon>rosids</taxon>
        <taxon>fabids</taxon>
        <taxon>Malpighiales</taxon>
        <taxon>Erythroxylaceae</taxon>
        <taxon>Erythroxylum</taxon>
    </lineage>
</organism>
<dbReference type="GO" id="GO:0005656">
    <property type="term" value="C:nuclear pre-replicative complex"/>
    <property type="evidence" value="ECO:0007669"/>
    <property type="project" value="TreeGrafter"/>
</dbReference>
<dbReference type="PANTHER" id="PTHR18763:SF3">
    <property type="entry name" value="OS09G0477800 PROTEIN"/>
    <property type="match status" value="1"/>
</dbReference>